<dbReference type="EMBL" id="JQJD01000050">
    <property type="protein sequence ID" value="KGN79462.1"/>
    <property type="molecule type" value="Genomic_DNA"/>
</dbReference>
<evidence type="ECO:0000256" key="8">
    <source>
        <dbReference type="PIRSR" id="PIRSR611782-2"/>
    </source>
</evidence>
<feature type="chain" id="PRO_5001987076" evidence="9">
    <location>
        <begin position="22"/>
        <end position="503"/>
    </location>
</feature>
<dbReference type="PANTHER" id="PTHR22939">
    <property type="entry name" value="SERINE PROTEASE FAMILY S1C HTRA-RELATED"/>
    <property type="match status" value="1"/>
</dbReference>
<keyword evidence="5" id="KW-0378">Hydrolase</keyword>
<reference evidence="11 12" key="1">
    <citation type="submission" date="2014-08" db="EMBL/GenBank/DDBJ databases">
        <title>Porphyromonas cangingivalis strain:COT-109_OH1386 Genome sequencing.</title>
        <authorList>
            <person name="Wallis C."/>
            <person name="Deusch O."/>
            <person name="O'Flynn C."/>
            <person name="Davis I."/>
            <person name="Jospin G."/>
            <person name="Darling A.E."/>
            <person name="Coil D.A."/>
            <person name="Alexiev A."/>
            <person name="Horsfall A."/>
            <person name="Kirkwood N."/>
            <person name="Harris S."/>
            <person name="Eisen J.A."/>
        </authorList>
    </citation>
    <scope>NUCLEOTIDE SEQUENCE [LARGE SCALE GENOMIC DNA]</scope>
    <source>
        <strain evidence="12">COT-109 OH1386</strain>
    </source>
</reference>
<dbReference type="NCBIfam" id="TIGR02037">
    <property type="entry name" value="degP_htrA_DO"/>
    <property type="match status" value="1"/>
</dbReference>
<dbReference type="eggNOG" id="COG0265">
    <property type="taxonomic scope" value="Bacteria"/>
</dbReference>
<keyword evidence="12" id="KW-1185">Reference proteome</keyword>
<dbReference type="FunFam" id="2.40.10.10:FF:000001">
    <property type="entry name" value="Periplasmic serine protease DegS"/>
    <property type="match status" value="1"/>
</dbReference>
<evidence type="ECO:0000256" key="3">
    <source>
        <dbReference type="ARBA" id="ARBA00022729"/>
    </source>
</evidence>
<feature type="binding site" evidence="8">
    <location>
        <position position="86"/>
    </location>
    <ligand>
        <name>substrate</name>
    </ligand>
</feature>
<feature type="active site" description="Charge relay system" evidence="7">
    <location>
        <position position="144"/>
    </location>
</feature>
<evidence type="ECO:0000256" key="1">
    <source>
        <dbReference type="ARBA" id="ARBA00010541"/>
    </source>
</evidence>
<keyword evidence="6" id="KW-0720">Serine protease</keyword>
<dbReference type="SUPFAM" id="SSF50494">
    <property type="entry name" value="Trypsin-like serine proteases"/>
    <property type="match status" value="1"/>
</dbReference>
<protein>
    <submittedName>
        <fullName evidence="11">Deoxyribonuclease HsdR</fullName>
    </submittedName>
</protein>
<dbReference type="STRING" id="36874.HQ34_02600"/>
<evidence type="ECO:0000256" key="4">
    <source>
        <dbReference type="ARBA" id="ARBA00022737"/>
    </source>
</evidence>
<dbReference type="InterPro" id="IPR011782">
    <property type="entry name" value="Pept_S1C_Do"/>
</dbReference>
<evidence type="ECO:0000256" key="9">
    <source>
        <dbReference type="SAM" id="SignalP"/>
    </source>
</evidence>
<dbReference type="GO" id="GO:0004252">
    <property type="term" value="F:serine-type endopeptidase activity"/>
    <property type="evidence" value="ECO:0007669"/>
    <property type="project" value="InterPro"/>
</dbReference>
<gene>
    <name evidence="11" type="ORF">HQ35_07865</name>
</gene>
<evidence type="ECO:0000256" key="6">
    <source>
        <dbReference type="ARBA" id="ARBA00022825"/>
    </source>
</evidence>
<proteinExistence type="inferred from homology"/>
<dbReference type="PANTHER" id="PTHR22939:SF129">
    <property type="entry name" value="SERINE PROTEASE HTRA2, MITOCHONDRIAL"/>
    <property type="match status" value="1"/>
</dbReference>
<name>A0A0A2EP66_PORCN</name>
<feature type="binding site" evidence="8">
    <location>
        <position position="174"/>
    </location>
    <ligand>
        <name>substrate</name>
    </ligand>
</feature>
<sequence>MKKEIKTALALLGCSTLSAVGAVGLYDFYKTNHTSEGASHPSEHGQGTFKTVNYTAPALLGTEHAPQDFVDVTERSINGVVNIRAEITMSNRDMGRQYIDPFEFFFGPYNRRNDSRQDQKRPMKVGIGSGVIISIDGYIITNHHVVEDATKLVVTTNDNREWEATVIGSDPATDIALIKIDAKGLSPIPIGDSEKLRVGEWVLAIGNPFNLSSTVTAGIVSAKGRSSMAQGDLRIASFIQTDAAVNSGNSGGALVNTKGELIGINTMIYSQTGNFAGYSFAVPMSIASKVVEDIKKYGTVQRAVLGIVGSNISSDLTKKYDLKITEGAAVVGFADQSPAKSAGVVEGDILTHINKVPVRSMAEVQEQVSKYRPGDKISITLNRKGKEEVINLTLKNAQGTTEAVSKVTASSLGAAFKPLDADGKKRFGINHGVVVAGLDGGKLREAGVPKGFIILSINNVKVSTSDDVDAIVNEVIKESPDKVLFIKGAYPNGKIKYFAVDLS</sequence>
<dbReference type="Gene3D" id="2.40.10.120">
    <property type="match status" value="1"/>
</dbReference>
<dbReference type="InterPro" id="IPR001478">
    <property type="entry name" value="PDZ"/>
</dbReference>
<evidence type="ECO:0000256" key="7">
    <source>
        <dbReference type="PIRSR" id="PIRSR611782-1"/>
    </source>
</evidence>
<accession>A0A0A2EP66</accession>
<dbReference type="AlphaFoldDB" id="A0A0A2EP66"/>
<dbReference type="InterPro" id="IPR009003">
    <property type="entry name" value="Peptidase_S1_PA"/>
</dbReference>
<dbReference type="CDD" id="cd06779">
    <property type="entry name" value="cpPDZ_Deg_HtrA-like"/>
    <property type="match status" value="1"/>
</dbReference>
<dbReference type="PRINTS" id="PR00834">
    <property type="entry name" value="PROTEASES2C"/>
</dbReference>
<evidence type="ECO:0000313" key="11">
    <source>
        <dbReference type="EMBL" id="KGN79462.1"/>
    </source>
</evidence>
<comment type="similarity">
    <text evidence="1">Belongs to the peptidase S1C family.</text>
</comment>
<dbReference type="RefSeq" id="WP_036852278.1">
    <property type="nucleotide sequence ID" value="NZ_JQJD01000050.1"/>
</dbReference>
<dbReference type="InterPro" id="IPR001940">
    <property type="entry name" value="Peptidase_S1C"/>
</dbReference>
<dbReference type="SMART" id="SM00228">
    <property type="entry name" value="PDZ"/>
    <property type="match status" value="1"/>
</dbReference>
<evidence type="ECO:0000313" key="12">
    <source>
        <dbReference type="Proteomes" id="UP000030125"/>
    </source>
</evidence>
<dbReference type="InterPro" id="IPR036034">
    <property type="entry name" value="PDZ_sf"/>
</dbReference>
<feature type="binding site" evidence="8">
    <location>
        <position position="144"/>
    </location>
    <ligand>
        <name>substrate</name>
    </ligand>
</feature>
<evidence type="ECO:0000259" key="10">
    <source>
        <dbReference type="SMART" id="SM00228"/>
    </source>
</evidence>
<dbReference type="Pfam" id="PF13180">
    <property type="entry name" value="PDZ_2"/>
    <property type="match status" value="1"/>
</dbReference>
<feature type="binding site" evidence="8">
    <location>
        <begin position="248"/>
        <end position="250"/>
    </location>
    <ligand>
        <name>substrate</name>
    </ligand>
</feature>
<comment type="caution">
    <text evidence="11">The sequence shown here is derived from an EMBL/GenBank/DDBJ whole genome shotgun (WGS) entry which is preliminary data.</text>
</comment>
<keyword evidence="4" id="KW-0677">Repeat</keyword>
<evidence type="ECO:0000256" key="5">
    <source>
        <dbReference type="ARBA" id="ARBA00022801"/>
    </source>
</evidence>
<organism evidence="11 12">
    <name type="scientific">Porphyromonas cangingivalis</name>
    <dbReference type="NCBI Taxonomy" id="36874"/>
    <lineage>
        <taxon>Bacteria</taxon>
        <taxon>Pseudomonadati</taxon>
        <taxon>Bacteroidota</taxon>
        <taxon>Bacteroidia</taxon>
        <taxon>Bacteroidales</taxon>
        <taxon>Porphyromonadaceae</taxon>
        <taxon>Porphyromonas</taxon>
    </lineage>
</organism>
<dbReference type="Gene3D" id="2.30.42.10">
    <property type="match status" value="2"/>
</dbReference>
<dbReference type="SUPFAM" id="SSF50156">
    <property type="entry name" value="PDZ domain-like"/>
    <property type="match status" value="1"/>
</dbReference>
<dbReference type="OrthoDB" id="9758917at2"/>
<evidence type="ECO:0000256" key="2">
    <source>
        <dbReference type="ARBA" id="ARBA00022670"/>
    </source>
</evidence>
<feature type="domain" description="PDZ" evidence="10">
    <location>
        <begin position="303"/>
        <end position="385"/>
    </location>
</feature>
<feature type="active site" description="Charge relay system" evidence="7">
    <location>
        <position position="174"/>
    </location>
</feature>
<keyword evidence="2" id="KW-0645">Protease</keyword>
<keyword evidence="3 9" id="KW-0732">Signal</keyword>
<dbReference type="GO" id="GO:0006508">
    <property type="term" value="P:proteolysis"/>
    <property type="evidence" value="ECO:0007669"/>
    <property type="project" value="UniProtKB-KW"/>
</dbReference>
<feature type="active site" description="Charge relay system" evidence="7">
    <location>
        <position position="250"/>
    </location>
</feature>
<feature type="binding site" evidence="8">
    <location>
        <begin position="305"/>
        <end position="309"/>
    </location>
    <ligand>
        <name>substrate</name>
    </ligand>
</feature>
<feature type="signal peptide" evidence="9">
    <location>
        <begin position="1"/>
        <end position="21"/>
    </location>
</feature>
<dbReference type="Proteomes" id="UP000030125">
    <property type="component" value="Unassembled WGS sequence"/>
</dbReference>
<dbReference type="Pfam" id="PF13365">
    <property type="entry name" value="Trypsin_2"/>
    <property type="match status" value="1"/>
</dbReference>